<proteinExistence type="predicted"/>
<comment type="caution">
    <text evidence="1">The sequence shown here is derived from an EMBL/GenBank/DDBJ whole genome shotgun (WGS) entry which is preliminary data.</text>
</comment>
<protein>
    <submittedName>
        <fullName evidence="1">Mitochondrial</fullName>
    </submittedName>
</protein>
<organism evidence="1 2">
    <name type="scientific">Durusdinium trenchii</name>
    <dbReference type="NCBI Taxonomy" id="1381693"/>
    <lineage>
        <taxon>Eukaryota</taxon>
        <taxon>Sar</taxon>
        <taxon>Alveolata</taxon>
        <taxon>Dinophyceae</taxon>
        <taxon>Suessiales</taxon>
        <taxon>Symbiodiniaceae</taxon>
        <taxon>Durusdinium</taxon>
    </lineage>
</organism>
<dbReference type="EMBL" id="CAXAMM010022625">
    <property type="protein sequence ID" value="CAK9052333.1"/>
    <property type="molecule type" value="Genomic_DNA"/>
</dbReference>
<keyword evidence="2" id="KW-1185">Reference proteome</keyword>
<sequence length="312" mass="33714">MLENLSSELKGATPATVAAALALLSPDELQLLRDALDLLGPPKSGTVTYHISMVDGSEIEMTLSNEATVSDACLAIADQKGVRASQVNLLAAGQSQPMSKSDGQLCSATDGSTELFAILSATYDFGQPKGPLAPFCSSVTFEHFPVSAYLGDDSMHSLALEPCDGQEVSWPKSDGGTFVKPSVIFSDYPLSGKILLRFLIHRKTWALGLGVALTDMHLQTDPEYSEHFFGLYHGGHSTNVCMQARRTYRSAAHEWHSGTRLAILLDLEEHNMQCYDGLQPFGPKQQLPSEDLAPVISLFRQGDSIAFSVSYV</sequence>
<evidence type="ECO:0000313" key="2">
    <source>
        <dbReference type="Proteomes" id="UP001642464"/>
    </source>
</evidence>
<name>A0ABP0MLH1_9DINO</name>
<dbReference type="Proteomes" id="UP001642464">
    <property type="component" value="Unassembled WGS sequence"/>
</dbReference>
<evidence type="ECO:0000313" key="1">
    <source>
        <dbReference type="EMBL" id="CAK9052333.1"/>
    </source>
</evidence>
<reference evidence="1 2" key="1">
    <citation type="submission" date="2024-02" db="EMBL/GenBank/DDBJ databases">
        <authorList>
            <person name="Chen Y."/>
            <person name="Shah S."/>
            <person name="Dougan E. K."/>
            <person name="Thang M."/>
            <person name="Chan C."/>
        </authorList>
    </citation>
    <scope>NUCLEOTIDE SEQUENCE [LARGE SCALE GENOMIC DNA]</scope>
</reference>
<gene>
    <name evidence="1" type="ORF">SCF082_LOCUS28640</name>
</gene>
<accession>A0ABP0MLH1</accession>